<dbReference type="EMBL" id="BASZ01000004">
    <property type="protein sequence ID" value="GAD48979.1"/>
    <property type="molecule type" value="Genomic_DNA"/>
</dbReference>
<protein>
    <recommendedName>
        <fullName evidence="5">CENP-V/GFA domain-containing protein</fullName>
    </recommendedName>
</protein>
<feature type="domain" description="CENP-V/GFA" evidence="5">
    <location>
        <begin position="11"/>
        <end position="126"/>
    </location>
</feature>
<dbReference type="PROSITE" id="PS51891">
    <property type="entry name" value="CENP_V_GFA"/>
    <property type="match status" value="1"/>
</dbReference>
<dbReference type="KEGG" id="ntd:EGO55_08330"/>
<dbReference type="Proteomes" id="UP000016568">
    <property type="component" value="Unassembled WGS sequence"/>
</dbReference>
<evidence type="ECO:0000259" key="5">
    <source>
        <dbReference type="PROSITE" id="PS51891"/>
    </source>
</evidence>
<dbReference type="RefSeq" id="WP_021689886.1">
    <property type="nucleotide sequence ID" value="NZ_BASZ01000004.1"/>
</dbReference>
<keyword evidence="2" id="KW-0479">Metal-binding</keyword>
<dbReference type="SUPFAM" id="SSF51316">
    <property type="entry name" value="Mss4-like"/>
    <property type="match status" value="1"/>
</dbReference>
<dbReference type="PANTHER" id="PTHR33337">
    <property type="entry name" value="GFA DOMAIN-CONTAINING PROTEIN"/>
    <property type="match status" value="1"/>
</dbReference>
<evidence type="ECO:0000256" key="1">
    <source>
        <dbReference type="ARBA" id="ARBA00005495"/>
    </source>
</evidence>
<dbReference type="eggNOG" id="COG3791">
    <property type="taxonomic scope" value="Bacteria"/>
</dbReference>
<dbReference type="GO" id="GO:0016846">
    <property type="term" value="F:carbon-sulfur lyase activity"/>
    <property type="evidence" value="ECO:0007669"/>
    <property type="project" value="InterPro"/>
</dbReference>
<evidence type="ECO:0000256" key="4">
    <source>
        <dbReference type="ARBA" id="ARBA00023239"/>
    </source>
</evidence>
<name>U2ZUC6_9SPHN</name>
<keyword evidence="3" id="KW-0862">Zinc</keyword>
<dbReference type="PANTHER" id="PTHR33337:SF40">
    <property type="entry name" value="CENP-V_GFA DOMAIN-CONTAINING PROTEIN-RELATED"/>
    <property type="match status" value="1"/>
</dbReference>
<evidence type="ECO:0000313" key="6">
    <source>
        <dbReference type="EMBL" id="GAD48979.1"/>
    </source>
</evidence>
<keyword evidence="7" id="KW-1185">Reference proteome</keyword>
<proteinExistence type="inferred from homology"/>
<dbReference type="InterPro" id="IPR011057">
    <property type="entry name" value="Mss4-like_sf"/>
</dbReference>
<comment type="similarity">
    <text evidence="1">Belongs to the Gfa family.</text>
</comment>
<keyword evidence="4" id="KW-0456">Lyase</keyword>
<dbReference type="OrthoDB" id="7186766at2"/>
<evidence type="ECO:0000256" key="2">
    <source>
        <dbReference type="ARBA" id="ARBA00022723"/>
    </source>
</evidence>
<dbReference type="InterPro" id="IPR006913">
    <property type="entry name" value="CENP-V/GFA"/>
</dbReference>
<reference evidence="6 7" key="1">
    <citation type="submission" date="2013-09" db="EMBL/GenBank/DDBJ databases">
        <title>Whole genome shotgun sequence of Novosphingobium tardaugens NBRC 16725.</title>
        <authorList>
            <person name="Isaki S."/>
            <person name="Hosoyama A."/>
            <person name="Tsuchikane K."/>
            <person name="Katsumata H."/>
            <person name="Ando Y."/>
            <person name="Yamazaki S."/>
            <person name="Fujita N."/>
        </authorList>
    </citation>
    <scope>NUCLEOTIDE SEQUENCE [LARGE SCALE GENOMIC DNA]</scope>
    <source>
        <strain evidence="6 7">NBRC 16725</strain>
    </source>
</reference>
<gene>
    <name evidence="6" type="ORF">NT2_04_03920</name>
</gene>
<organism evidence="6 7">
    <name type="scientific">Caenibius tardaugens NBRC 16725</name>
    <dbReference type="NCBI Taxonomy" id="1219035"/>
    <lineage>
        <taxon>Bacteria</taxon>
        <taxon>Pseudomonadati</taxon>
        <taxon>Pseudomonadota</taxon>
        <taxon>Alphaproteobacteria</taxon>
        <taxon>Sphingomonadales</taxon>
        <taxon>Erythrobacteraceae</taxon>
        <taxon>Caenibius</taxon>
    </lineage>
</organism>
<evidence type="ECO:0000256" key="3">
    <source>
        <dbReference type="ARBA" id="ARBA00022833"/>
    </source>
</evidence>
<sequence length="141" mass="15108">MTTSGAKAGARTGGCHCGAVRYEVTGHAAHHAICHCDDCRASSGAPMVAWYAVGEDQFRLTAGEPTVFEGATGAERAFCPRCGTGLFYRNAQILPGIVDIQSATFDDPAEQPPTIQIQCAERLPWVTQMAAMPEFARYPEE</sequence>
<dbReference type="AlphaFoldDB" id="U2ZUC6"/>
<dbReference type="Gene3D" id="3.90.1590.10">
    <property type="entry name" value="glutathione-dependent formaldehyde- activating enzyme (gfa)"/>
    <property type="match status" value="1"/>
</dbReference>
<dbReference type="GO" id="GO:0046872">
    <property type="term" value="F:metal ion binding"/>
    <property type="evidence" value="ECO:0007669"/>
    <property type="project" value="UniProtKB-KW"/>
</dbReference>
<comment type="caution">
    <text evidence="6">The sequence shown here is derived from an EMBL/GenBank/DDBJ whole genome shotgun (WGS) entry which is preliminary data.</text>
</comment>
<evidence type="ECO:0000313" key="7">
    <source>
        <dbReference type="Proteomes" id="UP000016568"/>
    </source>
</evidence>
<dbReference type="Pfam" id="PF04828">
    <property type="entry name" value="GFA"/>
    <property type="match status" value="1"/>
</dbReference>
<accession>U2ZUC6</accession>